<evidence type="ECO:0000256" key="4">
    <source>
        <dbReference type="ARBA" id="ARBA00022840"/>
    </source>
</evidence>
<protein>
    <recommendedName>
        <fullName evidence="5">Protein kinase domain-containing protein</fullName>
    </recommendedName>
</protein>
<dbReference type="Pfam" id="PF00069">
    <property type="entry name" value="Pkinase"/>
    <property type="match status" value="1"/>
</dbReference>
<evidence type="ECO:0000256" key="3">
    <source>
        <dbReference type="ARBA" id="ARBA00022777"/>
    </source>
</evidence>
<dbReference type="InterPro" id="IPR000719">
    <property type="entry name" value="Prot_kinase_dom"/>
</dbReference>
<evidence type="ECO:0000313" key="6">
    <source>
        <dbReference type="EMBL" id="KYF70226.1"/>
    </source>
</evidence>
<evidence type="ECO:0000256" key="2">
    <source>
        <dbReference type="ARBA" id="ARBA00022741"/>
    </source>
</evidence>
<evidence type="ECO:0000256" key="1">
    <source>
        <dbReference type="ARBA" id="ARBA00022679"/>
    </source>
</evidence>
<dbReference type="InterPro" id="IPR011990">
    <property type="entry name" value="TPR-like_helical_dom_sf"/>
</dbReference>
<dbReference type="InterPro" id="IPR041664">
    <property type="entry name" value="AAA_16"/>
</dbReference>
<gene>
    <name evidence="6" type="ORF">BE15_02160</name>
</gene>
<dbReference type="Gene3D" id="3.30.200.20">
    <property type="entry name" value="Phosphorylase Kinase, domain 1"/>
    <property type="match status" value="1"/>
</dbReference>
<dbReference type="Proteomes" id="UP000075260">
    <property type="component" value="Unassembled WGS sequence"/>
</dbReference>
<dbReference type="RefSeq" id="WP_061607764.1">
    <property type="nucleotide sequence ID" value="NZ_JEMA01000412.1"/>
</dbReference>
<proteinExistence type="predicted"/>
<accession>A0A150QRC5</accession>
<keyword evidence="1" id="KW-0808">Transferase</keyword>
<keyword evidence="2" id="KW-0547">Nucleotide-binding</keyword>
<feature type="domain" description="Protein kinase" evidence="5">
    <location>
        <begin position="11"/>
        <end position="274"/>
    </location>
</feature>
<dbReference type="SMART" id="SM00220">
    <property type="entry name" value="S_TKc"/>
    <property type="match status" value="1"/>
</dbReference>
<dbReference type="SUPFAM" id="SSF48452">
    <property type="entry name" value="TPR-like"/>
    <property type="match status" value="1"/>
</dbReference>
<dbReference type="PANTHER" id="PTHR43289:SF6">
    <property type="entry name" value="SERINE_THREONINE-PROTEIN KINASE NEKL-3"/>
    <property type="match status" value="1"/>
</dbReference>
<sequence length="1381" mass="146241">MTPGERLGARYLIERQAGKGGLGTVYRARDVESGAPVAIKVLREPTDDKRSRFAREARALAALAHPCIVRYIAHGQTPDGELYLAMEWLEGEDLAARLARGRLEPAAAIKVLIRVAEGLAFAHAQGIIHRDIKPQNIFLPGGEIERATIVDLGLARIADATTALTRTGATVGTPSFMAPEQVIGEGEVDARADVYALGCVLFACLAGRPPFAAAHPLAMLARVVFEEPPRLSALAPGLPAELDAFVARLLVKQPDRRPDAREALDELRALATFIAESSSRPPASVPGLTRRERRLVSVILAHAPGTADRAPASADSHAATASISNAPRLSTLYRTSHALRQVAARHGAQLELLRDGSLAAVITAAGSPTDLAVNAARCAMALRDLLPGTHVALSTGWDELEKTQPMGQVIDRASALLAGSTSARAAAGALYDPKAAATLADGAADRAPADRRAAATLADRAAARTLSPRTLSDRAAAGAPGCAEAASPVLLDRMTADLLGDRFEVSLDRSTLALIGELEPADEARKLLGRPTRCAGRERELLLLQSTFDECVAESEARAVLVTADAGVGKSRLRHELARRLAARGEPLELWIARGDPMRMGAPFGMLGQVVRRAARLLDGEPLEARQRKLAARVAEHVAQPLRQAVTEFLGEMAGTPFPSEASVLLRAARQDAKVMGDQMQSAWVELARAECRARPVLLVLEDLHWGDRPTVEYVDAALRLLEGERLMVLALARPEVRESFPDLWSKRALTDLRLVGLSRRTCEKLVGEALGAVDAAVVAQIVDRAGGNAFFLEELVRAAAEGHGGGVPETVLAMMQSRLEGLAPDARRVLRAGSVFGSVFWRGAAGALLGAEADEAHLDACLAELARSELVTRLHESTFQGEVAYAFRHALVRDAAYEMLTEGDRQLGHRLAGAWLADAGETDAMVLATHFERGGDLERAIGGYRRAAEQALGGNDYVAVIERAERAVACGAAGEALGEVEAVQAEAHRFRGESAAAELHATRAMQALPEGSASWCRAAGVALWASHHVGRGDAVVALSRTLCARWSAEAVTGPELSAMAQTALMLLYMQGQCEETDALTSRIDASFGRFQHDPTVSAPILRLRTHRAILAGDVGAAGELCEAAVRCFEAAGDVRGACGARINAGHFCNELGAYADAARQLRAALADTGRLGLLFMAAFAKENLGRTLLQLGEIDEARALLDEALQSFVAAGDRRMEGGTYVYLAEVFRVAGDLDRAEAVARRGCELLADVPPLIPCATGVLAGVLLAAGRAAEALEVANRAAELAAPIIAAQGHLEEGESQIDLVRAEALEACGAHGEARVAIATARERLLDRTSRIANPAWRAGFLENVPEHARTLALARAWLGERDGAAIAPAGGAP</sequence>
<evidence type="ECO:0000313" key="7">
    <source>
        <dbReference type="Proteomes" id="UP000075260"/>
    </source>
</evidence>
<dbReference type="SUPFAM" id="SSF52540">
    <property type="entry name" value="P-loop containing nucleoside triphosphate hydrolases"/>
    <property type="match status" value="1"/>
</dbReference>
<keyword evidence="3" id="KW-0418">Kinase</keyword>
<dbReference type="InterPro" id="IPR011009">
    <property type="entry name" value="Kinase-like_dom_sf"/>
</dbReference>
<organism evidence="6 7">
    <name type="scientific">Sorangium cellulosum</name>
    <name type="common">Polyangium cellulosum</name>
    <dbReference type="NCBI Taxonomy" id="56"/>
    <lineage>
        <taxon>Bacteria</taxon>
        <taxon>Pseudomonadati</taxon>
        <taxon>Myxococcota</taxon>
        <taxon>Polyangia</taxon>
        <taxon>Polyangiales</taxon>
        <taxon>Polyangiaceae</taxon>
        <taxon>Sorangium</taxon>
    </lineage>
</organism>
<dbReference type="PANTHER" id="PTHR43289">
    <property type="entry name" value="MITOGEN-ACTIVATED PROTEIN KINASE KINASE KINASE 20-RELATED"/>
    <property type="match status" value="1"/>
</dbReference>
<dbReference type="SUPFAM" id="SSF56112">
    <property type="entry name" value="Protein kinase-like (PK-like)"/>
    <property type="match status" value="1"/>
</dbReference>
<reference evidence="6 7" key="1">
    <citation type="submission" date="2014-02" db="EMBL/GenBank/DDBJ databases">
        <title>The small core and large imbalanced accessory genome model reveals a collaborative survival strategy of Sorangium cellulosum strains in nature.</title>
        <authorList>
            <person name="Han K."/>
            <person name="Peng R."/>
            <person name="Blom J."/>
            <person name="Li Y.-Z."/>
        </authorList>
    </citation>
    <scope>NUCLEOTIDE SEQUENCE [LARGE SCALE GENOMIC DNA]</scope>
    <source>
        <strain evidence="6 7">So0008-312</strain>
    </source>
</reference>
<dbReference type="Gene3D" id="1.10.510.10">
    <property type="entry name" value="Transferase(Phosphotransferase) domain 1"/>
    <property type="match status" value="1"/>
</dbReference>
<dbReference type="PROSITE" id="PS50011">
    <property type="entry name" value="PROTEIN_KINASE_DOM"/>
    <property type="match status" value="1"/>
</dbReference>
<dbReference type="InterPro" id="IPR008271">
    <property type="entry name" value="Ser/Thr_kinase_AS"/>
</dbReference>
<dbReference type="Gene3D" id="1.25.40.10">
    <property type="entry name" value="Tetratricopeptide repeat domain"/>
    <property type="match status" value="1"/>
</dbReference>
<comment type="caution">
    <text evidence="6">The sequence shown here is derived from an EMBL/GenBank/DDBJ whole genome shotgun (WGS) entry which is preliminary data.</text>
</comment>
<dbReference type="PROSITE" id="PS00108">
    <property type="entry name" value="PROTEIN_KINASE_ST"/>
    <property type="match status" value="1"/>
</dbReference>
<evidence type="ECO:0000259" key="5">
    <source>
        <dbReference type="PROSITE" id="PS50011"/>
    </source>
</evidence>
<dbReference type="OrthoDB" id="9816555at2"/>
<dbReference type="GO" id="GO:0005524">
    <property type="term" value="F:ATP binding"/>
    <property type="evidence" value="ECO:0007669"/>
    <property type="project" value="UniProtKB-KW"/>
</dbReference>
<name>A0A150QRC5_SORCE</name>
<dbReference type="CDD" id="cd14014">
    <property type="entry name" value="STKc_PknB_like"/>
    <property type="match status" value="1"/>
</dbReference>
<dbReference type="GO" id="GO:0004674">
    <property type="term" value="F:protein serine/threonine kinase activity"/>
    <property type="evidence" value="ECO:0007669"/>
    <property type="project" value="TreeGrafter"/>
</dbReference>
<keyword evidence="4" id="KW-0067">ATP-binding</keyword>
<dbReference type="InterPro" id="IPR027417">
    <property type="entry name" value="P-loop_NTPase"/>
</dbReference>
<dbReference type="EMBL" id="JEMA01000412">
    <property type="protein sequence ID" value="KYF70226.1"/>
    <property type="molecule type" value="Genomic_DNA"/>
</dbReference>
<dbReference type="Pfam" id="PF13191">
    <property type="entry name" value="AAA_16"/>
    <property type="match status" value="1"/>
</dbReference>